<gene>
    <name evidence="2" type="ORF">PDIGIT_LOCUS13653</name>
</gene>
<dbReference type="Gene3D" id="3.60.21.10">
    <property type="match status" value="1"/>
</dbReference>
<sequence length="421" mass="47294">MDNVSIRESPVERIHLLAASTATAIILNHLGTMTTSPTCVINRTLALAWQLSHLTLDQLLLGMVLDSIISWRITSPFKAEDPFEPTPFLRLIFRSPVKLLLYHAYHILTSLYSRPDPHTPPIRVVCISDTHNNLPNPSDVPHGDILIHAGDMTIDGSIDEIQKQVDWLAALPHKEIIAISGNHDTYLDPRTRPSLREDQRTGAIDWKRVHYLQHRRLSLNITVEPKVKQEGTGNGCAESTTRLLSGEARQRRIVVYGAPQIPACGPMSVHAFQYPRGLDAWSETVPVETDILVTHTPPKYHRDLPLPEGMGCEHLAAEVKRVKPALHVFGHVHWGAGQEVVWWDGCHDAYEKGMGMKHGWMRGLLSPWLWLCTVRVLYRGLRELAWDRVWGGRGERTVMVNAAQMKGNTGQLGNIVQVVDI</sequence>
<organism evidence="2 3">
    <name type="scientific">Periconia digitata</name>
    <dbReference type="NCBI Taxonomy" id="1303443"/>
    <lineage>
        <taxon>Eukaryota</taxon>
        <taxon>Fungi</taxon>
        <taxon>Dikarya</taxon>
        <taxon>Ascomycota</taxon>
        <taxon>Pezizomycotina</taxon>
        <taxon>Dothideomycetes</taxon>
        <taxon>Pleosporomycetidae</taxon>
        <taxon>Pleosporales</taxon>
        <taxon>Massarineae</taxon>
        <taxon>Periconiaceae</taxon>
        <taxon>Periconia</taxon>
    </lineage>
</organism>
<keyword evidence="3" id="KW-1185">Reference proteome</keyword>
<evidence type="ECO:0000313" key="3">
    <source>
        <dbReference type="Proteomes" id="UP001152607"/>
    </source>
</evidence>
<evidence type="ECO:0000313" key="2">
    <source>
        <dbReference type="EMBL" id="CAI6340477.1"/>
    </source>
</evidence>
<protein>
    <recommendedName>
        <fullName evidence="1">Calcineurin-like phosphoesterase domain-containing protein</fullName>
    </recommendedName>
</protein>
<dbReference type="Proteomes" id="UP001152607">
    <property type="component" value="Unassembled WGS sequence"/>
</dbReference>
<dbReference type="InterPro" id="IPR051693">
    <property type="entry name" value="UPF0046_metallophosphoest"/>
</dbReference>
<dbReference type="PANTHER" id="PTHR12905">
    <property type="entry name" value="METALLOPHOSPHOESTERASE"/>
    <property type="match status" value="1"/>
</dbReference>
<dbReference type="InterPro" id="IPR029052">
    <property type="entry name" value="Metallo-depent_PP-like"/>
</dbReference>
<dbReference type="CDD" id="cd07379">
    <property type="entry name" value="MPP_239FB"/>
    <property type="match status" value="1"/>
</dbReference>
<dbReference type="OrthoDB" id="630188at2759"/>
<feature type="domain" description="Calcineurin-like phosphoesterase" evidence="1">
    <location>
        <begin position="122"/>
        <end position="334"/>
    </location>
</feature>
<dbReference type="Pfam" id="PF00149">
    <property type="entry name" value="Metallophos"/>
    <property type="match status" value="1"/>
</dbReference>
<comment type="caution">
    <text evidence="2">The sequence shown here is derived from an EMBL/GenBank/DDBJ whole genome shotgun (WGS) entry which is preliminary data.</text>
</comment>
<dbReference type="AlphaFoldDB" id="A0A9W4XYU3"/>
<name>A0A9W4XYU3_9PLEO</name>
<reference evidence="2" key="1">
    <citation type="submission" date="2023-01" db="EMBL/GenBank/DDBJ databases">
        <authorList>
            <person name="Van Ghelder C."/>
            <person name="Rancurel C."/>
        </authorList>
    </citation>
    <scope>NUCLEOTIDE SEQUENCE</scope>
    <source>
        <strain evidence="2">CNCM I-4278</strain>
    </source>
</reference>
<dbReference type="SUPFAM" id="SSF56300">
    <property type="entry name" value="Metallo-dependent phosphatases"/>
    <property type="match status" value="1"/>
</dbReference>
<dbReference type="InterPro" id="IPR004843">
    <property type="entry name" value="Calcineurin-like_PHP"/>
</dbReference>
<evidence type="ECO:0000259" key="1">
    <source>
        <dbReference type="Pfam" id="PF00149"/>
    </source>
</evidence>
<dbReference type="PANTHER" id="PTHR12905:SF18">
    <property type="entry name" value="ESTER HYDROLASE, PUTATIVE (AFU_ORTHOLOGUE AFUA_4G03130)-RELATED"/>
    <property type="match status" value="1"/>
</dbReference>
<dbReference type="GO" id="GO:0016787">
    <property type="term" value="F:hydrolase activity"/>
    <property type="evidence" value="ECO:0007669"/>
    <property type="project" value="InterPro"/>
</dbReference>
<dbReference type="EMBL" id="CAOQHR010000010">
    <property type="protein sequence ID" value="CAI6340477.1"/>
    <property type="molecule type" value="Genomic_DNA"/>
</dbReference>
<accession>A0A9W4XYU3</accession>
<proteinExistence type="predicted"/>